<dbReference type="GO" id="GO:0003677">
    <property type="term" value="F:DNA binding"/>
    <property type="evidence" value="ECO:0007669"/>
    <property type="project" value="UniProtKB-KW"/>
</dbReference>
<dbReference type="Pfam" id="PF01420">
    <property type="entry name" value="Methylase_S"/>
    <property type="match status" value="2"/>
</dbReference>
<evidence type="ECO:0000256" key="3">
    <source>
        <dbReference type="ARBA" id="ARBA00023125"/>
    </source>
</evidence>
<evidence type="ECO:0000256" key="2">
    <source>
        <dbReference type="ARBA" id="ARBA00022747"/>
    </source>
</evidence>
<sequence>MELMPGYKHSDVGVIPEDWDVLPLGECLVGRPSYGINAAAAPYSDALPAYIRITDISEDGRFSPEKLVSVKSEQAGNYYLSDGDIVFARTGASVGKSYRYNPNDGALVFAGFLIRVRPDANKLLPAFAAAYVTTGNYWRWVRLMSMRSGQPGINGNEYSQLPIPLPQLPEQEAIAQALSDVEALLATLDQVIAKKRDLKQAAIQQLLTGQTRLPGFSGEWEVKRLDELAEIRSGGTPSTGEPSFWDGDIPWCTPTDITALNGHKYLRETSRLITPLGLNASSAEMIPAKSVVMTSRATIGECAINAVPLSTNQGFKNFIPFVKTDVDFLYYLLGTQKQGLIALCGGSTFLEIGKTQLAAYEVRLPSTKAEQTAIATVLSEMDAELSVLESRHDKTRNIKQAMMQELLTGKTRLVEGGCDG</sequence>
<gene>
    <name evidence="5" type="ORF">DU000_00250</name>
</gene>
<dbReference type="EMBL" id="QPGB01000001">
    <property type="protein sequence ID" value="RCS59229.1"/>
    <property type="molecule type" value="Genomic_DNA"/>
</dbReference>
<dbReference type="Proteomes" id="UP000252357">
    <property type="component" value="Unassembled WGS sequence"/>
</dbReference>
<dbReference type="InterPro" id="IPR044946">
    <property type="entry name" value="Restrct_endonuc_typeI_TRD_sf"/>
</dbReference>
<evidence type="ECO:0000313" key="6">
    <source>
        <dbReference type="Proteomes" id="UP000252357"/>
    </source>
</evidence>
<protein>
    <submittedName>
        <fullName evidence="5">Restriction endonuclease subunit S</fullName>
    </submittedName>
</protein>
<keyword evidence="2" id="KW-0680">Restriction system</keyword>
<dbReference type="CDD" id="cd17273">
    <property type="entry name" value="RMtype1_S_EcoJA69PI-TRD1-CR1_like"/>
    <property type="match status" value="1"/>
</dbReference>
<dbReference type="GO" id="GO:0004519">
    <property type="term" value="F:endonuclease activity"/>
    <property type="evidence" value="ECO:0007669"/>
    <property type="project" value="UniProtKB-KW"/>
</dbReference>
<dbReference type="RefSeq" id="WP_114401379.1">
    <property type="nucleotide sequence ID" value="NZ_QPGB01000001.1"/>
</dbReference>
<keyword evidence="5" id="KW-0540">Nuclease</keyword>
<comment type="caution">
    <text evidence="5">The sequence shown here is derived from an EMBL/GenBank/DDBJ whole genome shotgun (WGS) entry which is preliminary data.</text>
</comment>
<keyword evidence="6" id="KW-1185">Reference proteome</keyword>
<evidence type="ECO:0000256" key="1">
    <source>
        <dbReference type="ARBA" id="ARBA00010923"/>
    </source>
</evidence>
<dbReference type="AlphaFoldDB" id="A0A368L7K6"/>
<dbReference type="InterPro" id="IPR000055">
    <property type="entry name" value="Restrct_endonuc_typeI_TRD"/>
</dbReference>
<accession>A0A368L7K6</accession>
<dbReference type="OrthoDB" id="5298944at2"/>
<dbReference type="PANTHER" id="PTHR30408:SF12">
    <property type="entry name" value="TYPE I RESTRICTION ENZYME MJAVIII SPECIFICITY SUBUNIT"/>
    <property type="match status" value="1"/>
</dbReference>
<proteinExistence type="inferred from homology"/>
<feature type="domain" description="Type I restriction modification DNA specificity" evidence="4">
    <location>
        <begin position="49"/>
        <end position="187"/>
    </location>
</feature>
<comment type="similarity">
    <text evidence="1">Belongs to the type-I restriction system S methylase family.</text>
</comment>
<dbReference type="Gene3D" id="1.10.287.1120">
    <property type="entry name" value="Bipartite methylase S protein"/>
    <property type="match status" value="1"/>
</dbReference>
<name>A0A368L7K6_9BURK</name>
<dbReference type="GO" id="GO:0009307">
    <property type="term" value="P:DNA restriction-modification system"/>
    <property type="evidence" value="ECO:0007669"/>
    <property type="project" value="UniProtKB-KW"/>
</dbReference>
<dbReference type="SUPFAM" id="SSF116734">
    <property type="entry name" value="DNA methylase specificity domain"/>
    <property type="match status" value="2"/>
</dbReference>
<evidence type="ECO:0000259" key="4">
    <source>
        <dbReference type="Pfam" id="PF01420"/>
    </source>
</evidence>
<feature type="domain" description="Type I restriction modification DNA specificity" evidence="4">
    <location>
        <begin position="219"/>
        <end position="385"/>
    </location>
</feature>
<keyword evidence="5" id="KW-0378">Hydrolase</keyword>
<keyword evidence="3" id="KW-0238">DNA-binding</keyword>
<reference evidence="5 6" key="1">
    <citation type="journal article" date="2018" name="Int. J. Syst. Evol. Microbiol.">
        <title>Parvibium lacunae gen. nov., sp. nov., a new member of the family Alcaligenaceae isolated from a freshwater pond.</title>
        <authorList>
            <person name="Chen W.M."/>
            <person name="Xie P.B."/>
            <person name="Hsu M.Y."/>
            <person name="Sheu S.Y."/>
        </authorList>
    </citation>
    <scope>NUCLEOTIDE SEQUENCE [LARGE SCALE GENOMIC DNA]</scope>
    <source>
        <strain evidence="5 6">KMB9</strain>
    </source>
</reference>
<keyword evidence="5" id="KW-0255">Endonuclease</keyword>
<dbReference type="InterPro" id="IPR052021">
    <property type="entry name" value="Type-I_RS_S_subunit"/>
</dbReference>
<evidence type="ECO:0000313" key="5">
    <source>
        <dbReference type="EMBL" id="RCS59229.1"/>
    </source>
</evidence>
<dbReference type="Gene3D" id="3.90.220.20">
    <property type="entry name" value="DNA methylase specificity domains"/>
    <property type="match status" value="2"/>
</dbReference>
<dbReference type="CDD" id="cd17521">
    <property type="entry name" value="RMtype1_S_Sau13435ORF2165P_TRD2-CR2_like"/>
    <property type="match status" value="1"/>
</dbReference>
<dbReference type="PANTHER" id="PTHR30408">
    <property type="entry name" value="TYPE-1 RESTRICTION ENZYME ECOKI SPECIFICITY PROTEIN"/>
    <property type="match status" value="1"/>
</dbReference>
<organism evidence="5 6">
    <name type="scientific">Parvibium lacunae</name>
    <dbReference type="NCBI Taxonomy" id="1888893"/>
    <lineage>
        <taxon>Bacteria</taxon>
        <taxon>Pseudomonadati</taxon>
        <taxon>Pseudomonadota</taxon>
        <taxon>Betaproteobacteria</taxon>
        <taxon>Burkholderiales</taxon>
        <taxon>Alcaligenaceae</taxon>
        <taxon>Parvibium</taxon>
    </lineage>
</organism>